<dbReference type="InterPro" id="IPR011320">
    <property type="entry name" value="RNase_H1_N"/>
</dbReference>
<dbReference type="SUPFAM" id="SSF55658">
    <property type="entry name" value="L9 N-domain-like"/>
    <property type="match status" value="2"/>
</dbReference>
<evidence type="ECO:0000313" key="2">
    <source>
        <dbReference type="EMBL" id="KAJ7018852.1"/>
    </source>
</evidence>
<organism evidence="2 3">
    <name type="scientific">Mycena alexandri</name>
    <dbReference type="NCBI Taxonomy" id="1745969"/>
    <lineage>
        <taxon>Eukaryota</taxon>
        <taxon>Fungi</taxon>
        <taxon>Dikarya</taxon>
        <taxon>Basidiomycota</taxon>
        <taxon>Agaricomycotina</taxon>
        <taxon>Agaricomycetes</taxon>
        <taxon>Agaricomycetidae</taxon>
        <taxon>Agaricales</taxon>
        <taxon>Marasmiineae</taxon>
        <taxon>Mycenaceae</taxon>
        <taxon>Mycena</taxon>
    </lineage>
</organism>
<name>A0AAD6S4K5_9AGAR</name>
<gene>
    <name evidence="2" type="ORF">C8F04DRAFT_1277047</name>
</gene>
<protein>
    <recommendedName>
        <fullName evidence="1">Ribonuclease H1 N-terminal domain-containing protein</fullName>
    </recommendedName>
</protein>
<feature type="domain" description="Ribonuclease H1 N-terminal" evidence="1">
    <location>
        <begin position="186"/>
        <end position="225"/>
    </location>
</feature>
<dbReference type="InterPro" id="IPR037056">
    <property type="entry name" value="RNase_H1_N_sf"/>
</dbReference>
<dbReference type="AlphaFoldDB" id="A0AAD6S4K5"/>
<evidence type="ECO:0000259" key="1">
    <source>
        <dbReference type="Pfam" id="PF01693"/>
    </source>
</evidence>
<evidence type="ECO:0000313" key="3">
    <source>
        <dbReference type="Proteomes" id="UP001218188"/>
    </source>
</evidence>
<comment type="caution">
    <text evidence="2">The sequence shown here is derived from an EMBL/GenBank/DDBJ whole genome shotgun (WGS) entry which is preliminary data.</text>
</comment>
<accession>A0AAD6S4K5</accession>
<sequence>MSSPPPYPTSDLDRILDGLSRLDLGDVPPSSPSPPATLYSYSSPARSGYTHDWDEAAEATQGVAQGHATRVATPATPTRVRNHGKRKGYAVFYGTVPGAYETWAEVVPLVIGVSNSLYQGYPSLAAARAAFEYAAQRSWTRVCGASASPSTGTTVSIPALPQPVGMLEDPNPLHGADGAAVRGRRWYVVYSGITPGVYQSSLECSLNTVGLSCPVFDSWDNKALAIAKFQQAVGQRRVHVRRPPYI</sequence>
<reference evidence="2" key="1">
    <citation type="submission" date="2023-03" db="EMBL/GenBank/DDBJ databases">
        <title>Massive genome expansion in bonnet fungi (Mycena s.s.) driven by repeated elements and novel gene families across ecological guilds.</title>
        <authorList>
            <consortium name="Lawrence Berkeley National Laboratory"/>
            <person name="Harder C.B."/>
            <person name="Miyauchi S."/>
            <person name="Viragh M."/>
            <person name="Kuo A."/>
            <person name="Thoen E."/>
            <person name="Andreopoulos B."/>
            <person name="Lu D."/>
            <person name="Skrede I."/>
            <person name="Drula E."/>
            <person name="Henrissat B."/>
            <person name="Morin E."/>
            <person name="Kohler A."/>
            <person name="Barry K."/>
            <person name="LaButti K."/>
            <person name="Morin E."/>
            <person name="Salamov A."/>
            <person name="Lipzen A."/>
            <person name="Mereny Z."/>
            <person name="Hegedus B."/>
            <person name="Baldrian P."/>
            <person name="Stursova M."/>
            <person name="Weitz H."/>
            <person name="Taylor A."/>
            <person name="Grigoriev I.V."/>
            <person name="Nagy L.G."/>
            <person name="Martin F."/>
            <person name="Kauserud H."/>
        </authorList>
    </citation>
    <scope>NUCLEOTIDE SEQUENCE</scope>
    <source>
        <strain evidence="2">CBHHK200</strain>
    </source>
</reference>
<dbReference type="Gene3D" id="3.40.970.10">
    <property type="entry name" value="Ribonuclease H1, N-terminal domain"/>
    <property type="match status" value="1"/>
</dbReference>
<dbReference type="EMBL" id="JARJCM010000319">
    <property type="protein sequence ID" value="KAJ7018852.1"/>
    <property type="molecule type" value="Genomic_DNA"/>
</dbReference>
<dbReference type="InterPro" id="IPR009027">
    <property type="entry name" value="Ribosomal_bL9/RNase_H1_N"/>
</dbReference>
<keyword evidence="3" id="KW-1185">Reference proteome</keyword>
<proteinExistence type="predicted"/>
<dbReference type="Proteomes" id="UP001218188">
    <property type="component" value="Unassembled WGS sequence"/>
</dbReference>
<dbReference type="Pfam" id="PF01693">
    <property type="entry name" value="Cauli_VI"/>
    <property type="match status" value="2"/>
</dbReference>
<feature type="domain" description="Ribonuclease H1 N-terminal" evidence="1">
    <location>
        <begin position="89"/>
        <end position="129"/>
    </location>
</feature>